<comment type="caution">
    <text evidence="2">The sequence shown here is derived from an EMBL/GenBank/DDBJ whole genome shotgun (WGS) entry which is preliminary data.</text>
</comment>
<keyword evidence="3" id="KW-1185">Reference proteome</keyword>
<dbReference type="EMBL" id="JALNTZ010000009">
    <property type="protein sequence ID" value="KAJ3641333.1"/>
    <property type="molecule type" value="Genomic_DNA"/>
</dbReference>
<dbReference type="Proteomes" id="UP001168821">
    <property type="component" value="Unassembled WGS sequence"/>
</dbReference>
<organism evidence="2 3">
    <name type="scientific">Zophobas morio</name>
    <dbReference type="NCBI Taxonomy" id="2755281"/>
    <lineage>
        <taxon>Eukaryota</taxon>
        <taxon>Metazoa</taxon>
        <taxon>Ecdysozoa</taxon>
        <taxon>Arthropoda</taxon>
        <taxon>Hexapoda</taxon>
        <taxon>Insecta</taxon>
        <taxon>Pterygota</taxon>
        <taxon>Neoptera</taxon>
        <taxon>Endopterygota</taxon>
        <taxon>Coleoptera</taxon>
        <taxon>Polyphaga</taxon>
        <taxon>Cucujiformia</taxon>
        <taxon>Tenebrionidae</taxon>
        <taxon>Zophobas</taxon>
    </lineage>
</organism>
<gene>
    <name evidence="2" type="ORF">Zmor_027845</name>
</gene>
<evidence type="ECO:0000313" key="2">
    <source>
        <dbReference type="EMBL" id="KAJ3641333.1"/>
    </source>
</evidence>
<dbReference type="AlphaFoldDB" id="A0AA38M2E8"/>
<proteinExistence type="predicted"/>
<reference evidence="2" key="1">
    <citation type="journal article" date="2023" name="G3 (Bethesda)">
        <title>Whole genome assemblies of Zophobas morio and Tenebrio molitor.</title>
        <authorList>
            <person name="Kaur S."/>
            <person name="Stinson S.A."/>
            <person name="diCenzo G.C."/>
        </authorList>
    </citation>
    <scope>NUCLEOTIDE SEQUENCE</scope>
    <source>
        <strain evidence="2">QUZm001</strain>
    </source>
</reference>
<protein>
    <submittedName>
        <fullName evidence="2">Uncharacterized protein</fullName>
    </submittedName>
</protein>
<sequence length="225" mass="25885">MSDEEIFYDSLEEDAFENEESCESSFVPPVTDLNSAVPLYTGEISINLLNPSKTKRVEKPPKRVIQPDKTKKTYLTMYYEKKSRLESKSDTGSNTSRAVCETLSPKRDLDLEADLKEAESRCMESESEQDEFYENFMNLELANKQASSSISVLNNKETKSLSTQSLLPKTTSERSFYFNSTKNDAIEKLELLKKRQTYGMKMSLKNRIEIEELKKLKKIKHSKVV</sequence>
<evidence type="ECO:0000313" key="3">
    <source>
        <dbReference type="Proteomes" id="UP001168821"/>
    </source>
</evidence>
<name>A0AA38M2E8_9CUCU</name>
<keyword evidence="1" id="KW-0175">Coiled coil</keyword>
<feature type="coiled-coil region" evidence="1">
    <location>
        <begin position="108"/>
        <end position="135"/>
    </location>
</feature>
<evidence type="ECO:0000256" key="1">
    <source>
        <dbReference type="SAM" id="Coils"/>
    </source>
</evidence>
<accession>A0AA38M2E8</accession>